<dbReference type="EMBL" id="CAJNOM010000343">
    <property type="protein sequence ID" value="CAF1375902.1"/>
    <property type="molecule type" value="Genomic_DNA"/>
</dbReference>
<dbReference type="PANTHER" id="PTHR45681">
    <property type="entry name" value="POLYKETIDE SYNTHASE 44-RELATED"/>
    <property type="match status" value="1"/>
</dbReference>
<evidence type="ECO:0000256" key="1">
    <source>
        <dbReference type="ARBA" id="ARBA00022679"/>
    </source>
</evidence>
<dbReference type="SMART" id="SM00829">
    <property type="entry name" value="PKS_ER"/>
    <property type="match status" value="1"/>
</dbReference>
<dbReference type="Pfam" id="PF08240">
    <property type="entry name" value="ADH_N"/>
    <property type="match status" value="1"/>
</dbReference>
<reference evidence="3" key="1">
    <citation type="submission" date="2021-02" db="EMBL/GenBank/DDBJ databases">
        <authorList>
            <person name="Nowell W R."/>
        </authorList>
    </citation>
    <scope>NUCLEOTIDE SEQUENCE</scope>
</reference>
<keyword evidence="1" id="KW-0808">Transferase</keyword>
<dbReference type="GO" id="GO:0016491">
    <property type="term" value="F:oxidoreductase activity"/>
    <property type="evidence" value="ECO:0007669"/>
    <property type="project" value="InterPro"/>
</dbReference>
<evidence type="ECO:0000313" key="3">
    <source>
        <dbReference type="EMBL" id="CAF0774980.1"/>
    </source>
</evidence>
<evidence type="ECO:0000259" key="2">
    <source>
        <dbReference type="SMART" id="SM00829"/>
    </source>
</evidence>
<gene>
    <name evidence="3" type="ORF">BJG266_LOCUS3788</name>
    <name evidence="4" type="ORF">QVE165_LOCUS35373</name>
</gene>
<dbReference type="Proteomes" id="UP000663877">
    <property type="component" value="Unassembled WGS sequence"/>
</dbReference>
<comment type="caution">
    <text evidence="3">The sequence shown here is derived from an EMBL/GenBank/DDBJ whole genome shotgun (WGS) entry which is preliminary data.</text>
</comment>
<evidence type="ECO:0000313" key="4">
    <source>
        <dbReference type="EMBL" id="CAF1375902.1"/>
    </source>
</evidence>
<dbReference type="Gene3D" id="3.40.50.720">
    <property type="entry name" value="NAD(P)-binding Rossmann-like Domain"/>
    <property type="match status" value="1"/>
</dbReference>
<dbReference type="EMBL" id="CAJNOI010000009">
    <property type="protein sequence ID" value="CAF0774980.1"/>
    <property type="molecule type" value="Genomic_DNA"/>
</dbReference>
<dbReference type="InterPro" id="IPR020843">
    <property type="entry name" value="ER"/>
</dbReference>
<dbReference type="SUPFAM" id="SSF50129">
    <property type="entry name" value="GroES-like"/>
    <property type="match status" value="1"/>
</dbReference>
<dbReference type="Gene3D" id="3.90.180.10">
    <property type="entry name" value="Medium-chain alcohol dehydrogenases, catalytic domain"/>
    <property type="match status" value="1"/>
</dbReference>
<accession>A0A813QX57</accession>
<dbReference type="CDD" id="cd05195">
    <property type="entry name" value="enoyl_red"/>
    <property type="match status" value="1"/>
</dbReference>
<proteinExistence type="predicted"/>
<dbReference type="Proteomes" id="UP000663832">
    <property type="component" value="Unassembled WGS sequence"/>
</dbReference>
<dbReference type="InterPro" id="IPR013154">
    <property type="entry name" value="ADH-like_N"/>
</dbReference>
<keyword evidence="5" id="KW-1185">Reference proteome</keyword>
<evidence type="ECO:0000313" key="6">
    <source>
        <dbReference type="Proteomes" id="UP000663877"/>
    </source>
</evidence>
<dbReference type="InterPro" id="IPR036291">
    <property type="entry name" value="NAD(P)-bd_dom_sf"/>
</dbReference>
<feature type="domain" description="Enoyl reductase (ER)" evidence="2">
    <location>
        <begin position="194"/>
        <end position="382"/>
    </location>
</feature>
<dbReference type="InterPro" id="IPR011032">
    <property type="entry name" value="GroES-like_sf"/>
</dbReference>
<organism evidence="3 6">
    <name type="scientific">Adineta steineri</name>
    <dbReference type="NCBI Taxonomy" id="433720"/>
    <lineage>
        <taxon>Eukaryota</taxon>
        <taxon>Metazoa</taxon>
        <taxon>Spiralia</taxon>
        <taxon>Gnathifera</taxon>
        <taxon>Rotifera</taxon>
        <taxon>Eurotatoria</taxon>
        <taxon>Bdelloidea</taxon>
        <taxon>Adinetida</taxon>
        <taxon>Adinetidae</taxon>
        <taxon>Adineta</taxon>
    </lineage>
</organism>
<dbReference type="PANTHER" id="PTHR45681:SF6">
    <property type="entry name" value="POLYKETIDE SYNTHASE 37"/>
    <property type="match status" value="1"/>
</dbReference>
<sequence>MIKIIKIIHIHNSTLNIICSAIPVLLTTYKQASIIFAWQLDQILFYENDDDLALKQNEELIYGTLSHHAQFNNDSNLNIIPSPFIGLERSLITEYKRHRLKLIDLQTSLNNNNQSIFIHTLVEYMINSRYSTDTCEVVLRLNHTNQNQVQHLTWHYEILQNNDEEENSKYEQISIIPKRDADEKAFRICVPPSRFLSSLTWIEEDREKELLPSDMVEIRVHCVGINFRDVLKSCSLYPYTRSFAESHENQPKLDRDTEPGSDFVGTIIRVGPTTTNFQVGDHVVGATSDGTYHSHIMINSQLIVHIPSECPLTDEQLCGMSTPILTVIYSLKYRVHLQSHQTVLIHAATGAIGQWCIQYCQYIGARVIATVGTEEKRRFLRE</sequence>
<protein>
    <recommendedName>
        <fullName evidence="2">Enoyl reductase (ER) domain-containing protein</fullName>
    </recommendedName>
</protein>
<dbReference type="AlphaFoldDB" id="A0A813QX57"/>
<name>A0A813QX57_9BILA</name>
<dbReference type="InterPro" id="IPR050444">
    <property type="entry name" value="Polyketide_Synthase"/>
</dbReference>
<dbReference type="OrthoDB" id="329835at2759"/>
<dbReference type="GO" id="GO:0016740">
    <property type="term" value="F:transferase activity"/>
    <property type="evidence" value="ECO:0007669"/>
    <property type="project" value="UniProtKB-KW"/>
</dbReference>
<dbReference type="SUPFAM" id="SSF51735">
    <property type="entry name" value="NAD(P)-binding Rossmann-fold domains"/>
    <property type="match status" value="1"/>
</dbReference>
<evidence type="ECO:0000313" key="5">
    <source>
        <dbReference type="Proteomes" id="UP000663832"/>
    </source>
</evidence>